<dbReference type="Gene3D" id="2.30.30.1020">
    <property type="entry name" value="CCR4-NOT complex subunit 2/3/5, C-terminal domain"/>
    <property type="match status" value="1"/>
</dbReference>
<dbReference type="InParanoid" id="S7XIC6"/>
<dbReference type="Pfam" id="PF04153">
    <property type="entry name" value="NOT2_3_5_C"/>
    <property type="match status" value="1"/>
</dbReference>
<name>S7XIC6_SPRLO</name>
<dbReference type="STRING" id="1358809.S7XIC6"/>
<dbReference type="GO" id="GO:0006355">
    <property type="term" value="P:regulation of DNA-templated transcription"/>
    <property type="evidence" value="ECO:0007669"/>
    <property type="project" value="InterPro"/>
</dbReference>
<evidence type="ECO:0000259" key="4">
    <source>
        <dbReference type="Pfam" id="PF04153"/>
    </source>
</evidence>
<evidence type="ECO:0000313" key="5">
    <source>
        <dbReference type="EMBL" id="EPR78774.1"/>
    </source>
</evidence>
<dbReference type="OrthoDB" id="293823at2759"/>
<dbReference type="EMBL" id="ATCN01000568">
    <property type="protein sequence ID" value="EPR78774.1"/>
    <property type="molecule type" value="Genomic_DNA"/>
</dbReference>
<reference evidence="6" key="1">
    <citation type="journal article" date="2013" name="PLoS Genet.">
        <title>The genome of Spraguea lophii and the basis of host-microsporidian interactions.</title>
        <authorList>
            <person name="Campbell S.E."/>
            <person name="Williams T.A."/>
            <person name="Yousuf A."/>
            <person name="Soanes D.M."/>
            <person name="Paszkiewicz K.H."/>
            <person name="Williams B.A.P."/>
        </authorList>
    </citation>
    <scope>NUCLEOTIDE SEQUENCE [LARGE SCALE GENOMIC DNA]</scope>
    <source>
        <strain evidence="6">42_110</strain>
    </source>
</reference>
<evidence type="ECO:0000256" key="2">
    <source>
        <dbReference type="ARBA" id="ARBA00023015"/>
    </source>
</evidence>
<keyword evidence="6" id="KW-1185">Reference proteome</keyword>
<accession>S7XIC6</accession>
<evidence type="ECO:0000256" key="1">
    <source>
        <dbReference type="ARBA" id="ARBA00007682"/>
    </source>
</evidence>
<protein>
    <recommendedName>
        <fullName evidence="4">NOT2/NOT3/NOT5 C-terminal domain-containing protein</fullName>
    </recommendedName>
</protein>
<organism evidence="5 6">
    <name type="scientific">Spraguea lophii (strain 42_110)</name>
    <name type="common">Microsporidian parasite</name>
    <dbReference type="NCBI Taxonomy" id="1358809"/>
    <lineage>
        <taxon>Eukaryota</taxon>
        <taxon>Fungi</taxon>
        <taxon>Fungi incertae sedis</taxon>
        <taxon>Microsporidia</taxon>
        <taxon>Spragueidae</taxon>
        <taxon>Spraguea</taxon>
    </lineage>
</organism>
<evidence type="ECO:0000256" key="3">
    <source>
        <dbReference type="ARBA" id="ARBA00023163"/>
    </source>
</evidence>
<comment type="similarity">
    <text evidence="1">Belongs to the CNOT2/3/5 family.</text>
</comment>
<dbReference type="OMA" id="DYERGDF"/>
<proteinExistence type="inferred from homology"/>
<comment type="caution">
    <text evidence="5">The sequence shown here is derived from an EMBL/GenBank/DDBJ whole genome shotgun (WGS) entry which is preliminary data.</text>
</comment>
<dbReference type="GO" id="GO:0000289">
    <property type="term" value="P:nuclear-transcribed mRNA poly(A) tail shortening"/>
    <property type="evidence" value="ECO:0007669"/>
    <property type="project" value="UniProtKB-ARBA"/>
</dbReference>
<dbReference type="InterPro" id="IPR040168">
    <property type="entry name" value="Not2/3/5"/>
</dbReference>
<dbReference type="Proteomes" id="UP000014978">
    <property type="component" value="Unassembled WGS sequence"/>
</dbReference>
<sequence>MTQNKNEEINKKEKNNMTPAQVWQGFSKLLQPKQTKIEKGQKPILAEHLSKFKEIKKMKIEKIENKEEYYKREISASIKFCTDFEGLKRKEYPRVPVPDYFPVKNQVKFEAPEIYKKMDTDTLFFIFYYHPNTIAQYFAARELKNYAWRFNTKYKTWFQRLSEPLLITEHYEKGSFAYFDYETKWQTRQKDNFIFEYKYLEDFI</sequence>
<gene>
    <name evidence="5" type="ORF">SLOPH_2123</name>
</gene>
<keyword evidence="3" id="KW-0804">Transcription</keyword>
<feature type="domain" description="NOT2/NOT3/NOT5 C-terminal" evidence="4">
    <location>
        <begin position="91"/>
        <end position="200"/>
    </location>
</feature>
<dbReference type="InterPro" id="IPR038635">
    <property type="entry name" value="CCR4-NOT_su2/3/5_C_sf"/>
</dbReference>
<dbReference type="VEuPathDB" id="MicrosporidiaDB:SLOPH_2123"/>
<keyword evidence="2" id="KW-0805">Transcription regulation</keyword>
<dbReference type="AlphaFoldDB" id="S7XIC6"/>
<dbReference type="InterPro" id="IPR007282">
    <property type="entry name" value="NOT2/3/5_C"/>
</dbReference>
<dbReference type="HOGENOM" id="CLU_102322_2_0_1"/>
<dbReference type="PANTHER" id="PTHR23326">
    <property type="entry name" value="CCR4 NOT-RELATED"/>
    <property type="match status" value="1"/>
</dbReference>
<dbReference type="GO" id="GO:0030015">
    <property type="term" value="C:CCR4-NOT core complex"/>
    <property type="evidence" value="ECO:0007669"/>
    <property type="project" value="InterPro"/>
</dbReference>
<evidence type="ECO:0000313" key="6">
    <source>
        <dbReference type="Proteomes" id="UP000014978"/>
    </source>
</evidence>